<dbReference type="InterPro" id="IPR015421">
    <property type="entry name" value="PyrdxlP-dep_Trfase_major"/>
</dbReference>
<dbReference type="Gene3D" id="3.90.1150.10">
    <property type="entry name" value="Aspartate Aminotransferase, domain 1"/>
    <property type="match status" value="2"/>
</dbReference>
<keyword evidence="2" id="KW-0032">Aminotransferase</keyword>
<dbReference type="InterPro" id="IPR015424">
    <property type="entry name" value="PyrdxlP-dep_Trfase"/>
</dbReference>
<dbReference type="PANTHER" id="PTHR42691">
    <property type="entry name" value="ASPARTATE AMINOTRANSFERASE YHDR-RELATED"/>
    <property type="match status" value="1"/>
</dbReference>
<dbReference type="PANTHER" id="PTHR42691:SF1">
    <property type="entry name" value="ASPARTATE AMINOTRANSFERASE YHDR-RELATED"/>
    <property type="match status" value="1"/>
</dbReference>
<feature type="domain" description="Aminotransferase class I/classII large" evidence="1">
    <location>
        <begin position="36"/>
        <end position="382"/>
    </location>
</feature>
<comment type="caution">
    <text evidence="2">The sequence shown here is derived from an EMBL/GenBank/DDBJ whole genome shotgun (WGS) entry which is preliminary data.</text>
</comment>
<gene>
    <name evidence="2" type="ORF">GBAR_LOCUS27306</name>
</gene>
<name>A0AA35TKA7_GEOBA</name>
<protein>
    <submittedName>
        <fullName evidence="2">Aspartate aminotransferase YhdR</fullName>
    </submittedName>
</protein>
<reference evidence="2" key="1">
    <citation type="submission" date="2023-03" db="EMBL/GenBank/DDBJ databases">
        <authorList>
            <person name="Steffen K."/>
            <person name="Cardenas P."/>
        </authorList>
    </citation>
    <scope>NUCLEOTIDE SEQUENCE</scope>
</reference>
<dbReference type="GO" id="GO:0008483">
    <property type="term" value="F:transaminase activity"/>
    <property type="evidence" value="ECO:0007669"/>
    <property type="project" value="UniProtKB-KW"/>
</dbReference>
<evidence type="ECO:0000313" key="2">
    <source>
        <dbReference type="EMBL" id="CAI8049589.1"/>
    </source>
</evidence>
<dbReference type="Proteomes" id="UP001174909">
    <property type="component" value="Unassembled WGS sequence"/>
</dbReference>
<sequence>MPISEYVNRSMQEGGWIRRMFEVGIALKAQYGEDNVFDLSLGNPIMEPPAAFHAELLRIAQSPAPGMHRYMPNAGYPETRQAVADTLASETGLPFGAGDIVMTCGAAGAANVVLRAILNAGDEVIILSPFFAEYIYYIQNHNGVPVIVSTTPEFDLDVAAVEAAITPRTRAVMLNSPNNPSGVVYPETDIAALADAITQAEERYGSEIFIISDEPYRRIIYDDMTYPQVFPHYERTIVVNSHAKDLGLPGERIGHIAIHPGYAGKAELFDGLVFCNRVLGFVNAPALMQHVVRAVQDASVDVGEYQRKRDFLYDRLTGMGYSVVKPQGAFYLFPRSPLADDEAFVAALQEYNVLVVPGKGFGTPGHFRISYCLEDRVLEGAMDGFARAAEQYLG</sequence>
<proteinExistence type="predicted"/>
<dbReference type="EMBL" id="CASHTH010003804">
    <property type="protein sequence ID" value="CAI8049589.1"/>
    <property type="molecule type" value="Genomic_DNA"/>
</dbReference>
<dbReference type="InterPro" id="IPR004839">
    <property type="entry name" value="Aminotransferase_I/II_large"/>
</dbReference>
<dbReference type="NCBIfam" id="NF005305">
    <property type="entry name" value="PRK06836.1"/>
    <property type="match status" value="1"/>
</dbReference>
<dbReference type="InterPro" id="IPR015422">
    <property type="entry name" value="PyrdxlP-dep_Trfase_small"/>
</dbReference>
<dbReference type="SUPFAM" id="SSF53383">
    <property type="entry name" value="PLP-dependent transferases"/>
    <property type="match status" value="1"/>
</dbReference>
<dbReference type="Gene3D" id="3.40.640.10">
    <property type="entry name" value="Type I PLP-dependent aspartate aminotransferase-like (Major domain)"/>
    <property type="match status" value="1"/>
</dbReference>
<evidence type="ECO:0000313" key="3">
    <source>
        <dbReference type="Proteomes" id="UP001174909"/>
    </source>
</evidence>
<dbReference type="Pfam" id="PF00155">
    <property type="entry name" value="Aminotran_1_2"/>
    <property type="match status" value="1"/>
</dbReference>
<dbReference type="GO" id="GO:0030170">
    <property type="term" value="F:pyridoxal phosphate binding"/>
    <property type="evidence" value="ECO:0007669"/>
    <property type="project" value="InterPro"/>
</dbReference>
<dbReference type="CDD" id="cd00609">
    <property type="entry name" value="AAT_like"/>
    <property type="match status" value="1"/>
</dbReference>
<accession>A0AA35TKA7</accession>
<dbReference type="AlphaFoldDB" id="A0AA35TKA7"/>
<keyword evidence="2" id="KW-0808">Transferase</keyword>
<evidence type="ECO:0000259" key="1">
    <source>
        <dbReference type="Pfam" id="PF00155"/>
    </source>
</evidence>
<keyword evidence="3" id="KW-1185">Reference proteome</keyword>
<organism evidence="2 3">
    <name type="scientific">Geodia barretti</name>
    <name type="common">Barrett's horny sponge</name>
    <dbReference type="NCBI Taxonomy" id="519541"/>
    <lineage>
        <taxon>Eukaryota</taxon>
        <taxon>Metazoa</taxon>
        <taxon>Porifera</taxon>
        <taxon>Demospongiae</taxon>
        <taxon>Heteroscleromorpha</taxon>
        <taxon>Tetractinellida</taxon>
        <taxon>Astrophorina</taxon>
        <taxon>Geodiidae</taxon>
        <taxon>Geodia</taxon>
    </lineage>
</organism>